<evidence type="ECO:0008006" key="3">
    <source>
        <dbReference type="Google" id="ProtNLM"/>
    </source>
</evidence>
<dbReference type="Gene3D" id="3.40.1740.10">
    <property type="entry name" value="VC0467-like"/>
    <property type="match status" value="2"/>
</dbReference>
<dbReference type="EMBL" id="HBGG01028867">
    <property type="protein sequence ID" value="CAD9212704.1"/>
    <property type="molecule type" value="Transcribed_RNA"/>
</dbReference>
<protein>
    <recommendedName>
        <fullName evidence="3">YqgE/AlgH family protein</fullName>
    </recommendedName>
</protein>
<gene>
    <name evidence="2" type="ORF">TCHU04912_LOCUS14943</name>
</gene>
<name>A0A7S1X7A7_9CHLO</name>
<feature type="compositionally biased region" description="Low complexity" evidence="1">
    <location>
        <begin position="8"/>
        <end position="18"/>
    </location>
</feature>
<dbReference type="PANTHER" id="PTHR31984:SF18">
    <property type="entry name" value="TRANSCRIPTIONAL REGULATOR"/>
    <property type="match status" value="1"/>
</dbReference>
<feature type="region of interest" description="Disordered" evidence="1">
    <location>
        <begin position="1"/>
        <end position="50"/>
    </location>
</feature>
<evidence type="ECO:0000313" key="2">
    <source>
        <dbReference type="EMBL" id="CAD9212704.1"/>
    </source>
</evidence>
<dbReference type="SUPFAM" id="SSF143456">
    <property type="entry name" value="VC0467-like"/>
    <property type="match status" value="1"/>
</dbReference>
<evidence type="ECO:0000256" key="1">
    <source>
        <dbReference type="SAM" id="MobiDB-lite"/>
    </source>
</evidence>
<proteinExistence type="predicted"/>
<reference evidence="2" key="1">
    <citation type="submission" date="2021-01" db="EMBL/GenBank/DDBJ databases">
        <authorList>
            <person name="Corre E."/>
            <person name="Pelletier E."/>
            <person name="Niang G."/>
            <person name="Scheremetjew M."/>
            <person name="Finn R."/>
            <person name="Kale V."/>
            <person name="Holt S."/>
            <person name="Cochrane G."/>
            <person name="Meng A."/>
            <person name="Brown T."/>
            <person name="Cohen L."/>
        </authorList>
    </citation>
    <scope>NUCLEOTIDE SEQUENCE</scope>
    <source>
        <strain evidence="2">PLY429</strain>
    </source>
</reference>
<sequence>MAHLAKMTGGRPTTTKTTFGDRYDSTLQSYRLGPAPPRRLRPPGLRGLPSSERRWLTCRASGGSEQGDDEPPQVMGDWRSFRAKLVAGSSEYQQTSRKATDNFRLLQSQNPTLAEEGLWCHPADPEKGGILIAAPDAPNVLKDERMWQAVVFLTRHDAQGTVGLILNRPSGVNLGSLNVPFEGPDSMQSVFQENRIYFGGVGQGEGKTHRWRWRGSNPKQQIRFRVVSADAVVAEAVPSHSPALPFDRNRLHCGGFSHQEVVNLIHGHKSLDGAQEIVPGIYCGGERDAIRAVRDDQLTSSDFRFFAGCMVWQPGQLAEEIAGGGWISAASSRSLVLKQCLGLPTPLWKEAMELMGGEYGATARGVYGDTKP</sequence>
<dbReference type="PANTHER" id="PTHR31984">
    <property type="entry name" value="TRANSPORTER, PUTATIVE (DUF179)-RELATED"/>
    <property type="match status" value="1"/>
</dbReference>
<dbReference type="AlphaFoldDB" id="A0A7S1X7A7"/>
<organism evidence="2">
    <name type="scientific">Tetraselmis chuii</name>
    <dbReference type="NCBI Taxonomy" id="63592"/>
    <lineage>
        <taxon>Eukaryota</taxon>
        <taxon>Viridiplantae</taxon>
        <taxon>Chlorophyta</taxon>
        <taxon>core chlorophytes</taxon>
        <taxon>Chlorodendrophyceae</taxon>
        <taxon>Chlorodendrales</taxon>
        <taxon>Chlorodendraceae</taxon>
        <taxon>Tetraselmis</taxon>
    </lineage>
</organism>
<accession>A0A7S1X7A7</accession>
<dbReference type="Pfam" id="PF02622">
    <property type="entry name" value="DUF179"/>
    <property type="match status" value="1"/>
</dbReference>
<dbReference type="InterPro" id="IPR003774">
    <property type="entry name" value="AlgH-like"/>
</dbReference>